<dbReference type="EMBL" id="CP042425">
    <property type="protein sequence ID" value="QEL20778.1"/>
    <property type="molecule type" value="Genomic_DNA"/>
</dbReference>
<evidence type="ECO:0000313" key="3">
    <source>
        <dbReference type="Proteomes" id="UP000324974"/>
    </source>
</evidence>
<dbReference type="SUPFAM" id="SSF49899">
    <property type="entry name" value="Concanavalin A-like lectins/glucanases"/>
    <property type="match status" value="1"/>
</dbReference>
<proteinExistence type="predicted"/>
<organism evidence="2 3">
    <name type="scientific">Limnoglobus roseus</name>
    <dbReference type="NCBI Taxonomy" id="2598579"/>
    <lineage>
        <taxon>Bacteria</taxon>
        <taxon>Pseudomonadati</taxon>
        <taxon>Planctomycetota</taxon>
        <taxon>Planctomycetia</taxon>
        <taxon>Gemmatales</taxon>
        <taxon>Gemmataceae</taxon>
        <taxon>Limnoglobus</taxon>
    </lineage>
</organism>
<sequence>MSRGLLALLILSASVPAAPLPKAAPKKFENFGTVAEVKGVKCESARPGELRVSLSADAASDTKEHGEVRPNFTRTVEGDFVLTVRITHTPPDDKNPAAVENGETIAAAGIALCKPDGKRGSLVVLNRLSKGRDGWDTYFKLSALYETTKARGSIGALSSHHTFANAPVYLRLTRRGDKFTATQSDDGKEWAPVFEEPHEVPGLGPVAIGPVAVHNTNTAYDVTFDEYTLTTPPEKKK</sequence>
<dbReference type="AlphaFoldDB" id="A0A5C1AVE2"/>
<name>A0A5C1AVE2_9BACT</name>
<evidence type="ECO:0000313" key="2">
    <source>
        <dbReference type="EMBL" id="QEL20778.1"/>
    </source>
</evidence>
<protein>
    <recommendedName>
        <fullName evidence="4">Beta-xylosidase C-terminal Concanavalin A-like domain-containing protein</fullName>
    </recommendedName>
</protein>
<keyword evidence="3" id="KW-1185">Reference proteome</keyword>
<reference evidence="3" key="1">
    <citation type="submission" date="2019-08" db="EMBL/GenBank/DDBJ databases">
        <title>Limnoglobus roseus gen. nov., sp. nov., a novel freshwater planctomycete with a giant genome from the family Gemmataceae.</title>
        <authorList>
            <person name="Kulichevskaya I.S."/>
            <person name="Naumoff D.G."/>
            <person name="Miroshnikov K."/>
            <person name="Ivanova A."/>
            <person name="Philippov D.A."/>
            <person name="Hakobyan A."/>
            <person name="Rijpstra I.C."/>
            <person name="Sinninghe Damste J.S."/>
            <person name="Liesack W."/>
            <person name="Dedysh S.N."/>
        </authorList>
    </citation>
    <scope>NUCLEOTIDE SEQUENCE [LARGE SCALE GENOMIC DNA]</scope>
    <source>
        <strain evidence="3">PX52</strain>
    </source>
</reference>
<feature type="signal peptide" evidence="1">
    <location>
        <begin position="1"/>
        <end position="17"/>
    </location>
</feature>
<dbReference type="InterPro" id="IPR013320">
    <property type="entry name" value="ConA-like_dom_sf"/>
</dbReference>
<evidence type="ECO:0008006" key="4">
    <source>
        <dbReference type="Google" id="ProtNLM"/>
    </source>
</evidence>
<dbReference type="OrthoDB" id="292735at2"/>
<keyword evidence="1" id="KW-0732">Signal</keyword>
<dbReference type="Gene3D" id="2.60.120.200">
    <property type="match status" value="1"/>
</dbReference>
<feature type="chain" id="PRO_5022697305" description="Beta-xylosidase C-terminal Concanavalin A-like domain-containing protein" evidence="1">
    <location>
        <begin position="18"/>
        <end position="237"/>
    </location>
</feature>
<dbReference type="Proteomes" id="UP000324974">
    <property type="component" value="Chromosome"/>
</dbReference>
<evidence type="ECO:0000256" key="1">
    <source>
        <dbReference type="SAM" id="SignalP"/>
    </source>
</evidence>
<dbReference type="KEGG" id="lrs:PX52LOC_07894"/>
<dbReference type="RefSeq" id="WP_149115035.1">
    <property type="nucleotide sequence ID" value="NZ_CP042425.1"/>
</dbReference>
<gene>
    <name evidence="2" type="ORF">PX52LOC_07894</name>
</gene>
<accession>A0A5C1AVE2</accession>